<protein>
    <submittedName>
        <fullName evidence="2">Uncharacterized protein</fullName>
    </submittedName>
</protein>
<feature type="compositionally biased region" description="Pro residues" evidence="1">
    <location>
        <begin position="118"/>
        <end position="128"/>
    </location>
</feature>
<reference evidence="2" key="1">
    <citation type="journal article" date="2023" name="Insect Mol. Biol.">
        <title>Genome sequencing provides insights into the evolution of gene families encoding plant cell wall-degrading enzymes in longhorned beetles.</title>
        <authorList>
            <person name="Shin N.R."/>
            <person name="Okamura Y."/>
            <person name="Kirsch R."/>
            <person name="Pauchet Y."/>
        </authorList>
    </citation>
    <scope>NUCLEOTIDE SEQUENCE</scope>
    <source>
        <strain evidence="2">MMC_N1</strain>
    </source>
</reference>
<feature type="compositionally biased region" description="Polar residues" evidence="1">
    <location>
        <begin position="77"/>
        <end position="90"/>
    </location>
</feature>
<organism evidence="2 3">
    <name type="scientific">Molorchus minor</name>
    <dbReference type="NCBI Taxonomy" id="1323400"/>
    <lineage>
        <taxon>Eukaryota</taxon>
        <taxon>Metazoa</taxon>
        <taxon>Ecdysozoa</taxon>
        <taxon>Arthropoda</taxon>
        <taxon>Hexapoda</taxon>
        <taxon>Insecta</taxon>
        <taxon>Pterygota</taxon>
        <taxon>Neoptera</taxon>
        <taxon>Endopterygota</taxon>
        <taxon>Coleoptera</taxon>
        <taxon>Polyphaga</taxon>
        <taxon>Cucujiformia</taxon>
        <taxon>Chrysomeloidea</taxon>
        <taxon>Cerambycidae</taxon>
        <taxon>Lamiinae</taxon>
        <taxon>Monochamini</taxon>
        <taxon>Molorchus</taxon>
    </lineage>
</organism>
<name>A0ABQ9K0A7_9CUCU</name>
<dbReference type="Proteomes" id="UP001162164">
    <property type="component" value="Unassembled WGS sequence"/>
</dbReference>
<gene>
    <name evidence="2" type="ORF">NQ317_012022</name>
</gene>
<feature type="region of interest" description="Disordered" evidence="1">
    <location>
        <begin position="38"/>
        <end position="174"/>
    </location>
</feature>
<evidence type="ECO:0000313" key="3">
    <source>
        <dbReference type="Proteomes" id="UP001162164"/>
    </source>
</evidence>
<dbReference type="EMBL" id="JAPWTJ010000071">
    <property type="protein sequence ID" value="KAJ8983531.1"/>
    <property type="molecule type" value="Genomic_DNA"/>
</dbReference>
<proteinExistence type="predicted"/>
<comment type="caution">
    <text evidence="2">The sequence shown here is derived from an EMBL/GenBank/DDBJ whole genome shotgun (WGS) entry which is preliminary data.</text>
</comment>
<feature type="compositionally biased region" description="Acidic residues" evidence="1">
    <location>
        <begin position="135"/>
        <end position="162"/>
    </location>
</feature>
<sequence length="200" mass="22202">MFALWYGVLTYREYREVIWNRFFGNRRPAIAARETAVVSPLPAVKPEPSKIPVVQPSTSEKPPSPRPLRTPSPQTPDSSFGNPQAASTPKGSPEAPKSLEPPAKPPRSPDASKSLEPPAKPPRSPSPHPIKAETLDDIEYEEEEDEEEEEEENSDAEEDDENSVIASTPRRVPISASVNEFINQEISMNQPNALRLNQTR</sequence>
<accession>A0ABQ9K0A7</accession>
<keyword evidence="3" id="KW-1185">Reference proteome</keyword>
<feature type="compositionally biased region" description="Pro residues" evidence="1">
    <location>
        <begin position="62"/>
        <end position="74"/>
    </location>
</feature>
<evidence type="ECO:0000256" key="1">
    <source>
        <dbReference type="SAM" id="MobiDB-lite"/>
    </source>
</evidence>
<evidence type="ECO:0000313" key="2">
    <source>
        <dbReference type="EMBL" id="KAJ8983531.1"/>
    </source>
</evidence>